<accession>A0A942E3K4</accession>
<protein>
    <submittedName>
        <fullName evidence="1">Uncharacterized protein</fullName>
    </submittedName>
</protein>
<dbReference type="AlphaFoldDB" id="A0A942E3K4"/>
<dbReference type="Proteomes" id="UP000680348">
    <property type="component" value="Unassembled WGS sequence"/>
</dbReference>
<gene>
    <name evidence="1" type="ORF">KEU06_28345</name>
</gene>
<comment type="caution">
    <text evidence="1">The sequence shown here is derived from an EMBL/GenBank/DDBJ whole genome shotgun (WGS) entry which is preliminary data.</text>
</comment>
<reference evidence="1" key="1">
    <citation type="submission" date="2021-04" db="EMBL/GenBank/DDBJ databases">
        <title>Pseudaminobacter soli sp. nov., isolated from paddy soil contaminated by heavy metals.</title>
        <authorList>
            <person name="Zhang K."/>
        </authorList>
    </citation>
    <scope>NUCLEOTIDE SEQUENCE</scope>
    <source>
        <strain evidence="1">19-2017</strain>
    </source>
</reference>
<name>A0A942E3K4_9HYPH</name>
<organism evidence="1 2">
    <name type="scientific">Pseudaminobacter soli</name>
    <name type="common">ex Zhang et al. 2022</name>
    <dbReference type="NCBI Taxonomy" id="2831468"/>
    <lineage>
        <taxon>Bacteria</taxon>
        <taxon>Pseudomonadati</taxon>
        <taxon>Pseudomonadota</taxon>
        <taxon>Alphaproteobacteria</taxon>
        <taxon>Hyphomicrobiales</taxon>
        <taxon>Phyllobacteriaceae</taxon>
        <taxon>Pseudaminobacter</taxon>
    </lineage>
</organism>
<evidence type="ECO:0000313" key="1">
    <source>
        <dbReference type="EMBL" id="MBS3652498.1"/>
    </source>
</evidence>
<dbReference type="RefSeq" id="WP_188258050.1">
    <property type="nucleotide sequence ID" value="NZ_JABVCF010000028.1"/>
</dbReference>
<keyword evidence="2" id="KW-1185">Reference proteome</keyword>
<dbReference type="EMBL" id="JAGWCR010000028">
    <property type="protein sequence ID" value="MBS3652498.1"/>
    <property type="molecule type" value="Genomic_DNA"/>
</dbReference>
<evidence type="ECO:0000313" key="2">
    <source>
        <dbReference type="Proteomes" id="UP000680348"/>
    </source>
</evidence>
<proteinExistence type="predicted"/>
<sequence>MQQFARAGNVGVENSHTLEILLKSCRLIDVSEPGSRGLIVLPQRIFENVG</sequence>